<dbReference type="PANTHER" id="PTHR12526">
    <property type="entry name" value="GLYCOSYLTRANSFERASE"/>
    <property type="match status" value="1"/>
</dbReference>
<feature type="domain" description="Glycosyl transferase family 1" evidence="1">
    <location>
        <begin position="202"/>
        <end position="359"/>
    </location>
</feature>
<dbReference type="Pfam" id="PF13579">
    <property type="entry name" value="Glyco_trans_4_4"/>
    <property type="match status" value="1"/>
</dbReference>
<dbReference type="SUPFAM" id="SSF53756">
    <property type="entry name" value="UDP-Glycosyltransferase/glycogen phosphorylase"/>
    <property type="match status" value="1"/>
</dbReference>
<dbReference type="KEGG" id="hcz:G9Q37_00390"/>
<dbReference type="Gene3D" id="3.40.50.2000">
    <property type="entry name" value="Glycogen Phosphorylase B"/>
    <property type="match status" value="2"/>
</dbReference>
<gene>
    <name evidence="3" type="ORF">G9Q37_00390</name>
</gene>
<feature type="domain" description="Glycosyltransferase subfamily 4-like N-terminal" evidence="2">
    <location>
        <begin position="22"/>
        <end position="178"/>
    </location>
</feature>
<organism evidence="3 4">
    <name type="scientific">Hydrogenophaga crocea</name>
    <dbReference type="NCBI Taxonomy" id="2716225"/>
    <lineage>
        <taxon>Bacteria</taxon>
        <taxon>Pseudomonadati</taxon>
        <taxon>Pseudomonadota</taxon>
        <taxon>Betaproteobacteria</taxon>
        <taxon>Burkholderiales</taxon>
        <taxon>Comamonadaceae</taxon>
        <taxon>Hydrogenophaga</taxon>
    </lineage>
</organism>
<dbReference type="Pfam" id="PF00534">
    <property type="entry name" value="Glycos_transf_1"/>
    <property type="match status" value="1"/>
</dbReference>
<dbReference type="InterPro" id="IPR001296">
    <property type="entry name" value="Glyco_trans_1"/>
</dbReference>
<keyword evidence="4" id="KW-1185">Reference proteome</keyword>
<dbReference type="Proteomes" id="UP000503162">
    <property type="component" value="Chromosome"/>
</dbReference>
<evidence type="ECO:0000313" key="4">
    <source>
        <dbReference type="Proteomes" id="UP000503162"/>
    </source>
</evidence>
<reference evidence="3 4" key="1">
    <citation type="submission" date="2020-03" db="EMBL/GenBank/DDBJ databases">
        <title>Hydrogenophaga sp. nov. isolated from cyanobacterial mat.</title>
        <authorList>
            <person name="Thorat V."/>
            <person name="Kirdat K."/>
            <person name="Tiwarekar B."/>
            <person name="Costa E.D."/>
            <person name="Yadav A."/>
        </authorList>
    </citation>
    <scope>NUCLEOTIDE SEQUENCE [LARGE SCALE GENOMIC DNA]</scope>
    <source>
        <strain evidence="3 4">BA0156</strain>
    </source>
</reference>
<dbReference type="RefSeq" id="WP_166222940.1">
    <property type="nucleotide sequence ID" value="NZ_CP049989.1"/>
</dbReference>
<sequence>MKLLHVLPTVDPRRGGPMEGVLQRGLRLREMGHEVDIVALDDPSMPHVREHPLTVHAIGPGHGKYGFHRGLSGWLRQHARRYDLTVVNGLWQYHSLATWHTHRAMGLPYVVFTHGMLDPWFKHTYPLKHLKKWLYWPWGDYRVLRDAAAVLFTSEEERRLARESFWLYAAREQVVAYGTRPPPEDGPRLAQRFLETYPELRGKRLLLFLGRLHEKKGCDLLVEAFGEEAPRHPGLHLVFAGPDDGGQLDRLKLLARRHSVAHRVHFTGMLSGEAKWGALHLAEAFALPSHQENFGIAVAEALACGLPVLISDKVNIWREIQAAGAGLVNTDSAEGMRRLLAHWLALDADQRHAMSQAARALFRRQFSVDAMAQSLIDVAHALGRP</sequence>
<evidence type="ECO:0000259" key="1">
    <source>
        <dbReference type="Pfam" id="PF00534"/>
    </source>
</evidence>
<protein>
    <submittedName>
        <fullName evidence="3">Glycosyltransferase</fullName>
    </submittedName>
</protein>
<evidence type="ECO:0000259" key="2">
    <source>
        <dbReference type="Pfam" id="PF13579"/>
    </source>
</evidence>
<dbReference type="EMBL" id="CP049989">
    <property type="protein sequence ID" value="QIM50696.1"/>
    <property type="molecule type" value="Genomic_DNA"/>
</dbReference>
<proteinExistence type="predicted"/>
<dbReference type="GO" id="GO:0016757">
    <property type="term" value="F:glycosyltransferase activity"/>
    <property type="evidence" value="ECO:0007669"/>
    <property type="project" value="InterPro"/>
</dbReference>
<dbReference type="AlphaFoldDB" id="A0A6G8ICD4"/>
<evidence type="ECO:0000313" key="3">
    <source>
        <dbReference type="EMBL" id="QIM50696.1"/>
    </source>
</evidence>
<name>A0A6G8ICD4_9BURK</name>
<dbReference type="InterPro" id="IPR028098">
    <property type="entry name" value="Glyco_trans_4-like_N"/>
</dbReference>
<keyword evidence="3" id="KW-0808">Transferase</keyword>
<dbReference type="PANTHER" id="PTHR12526:SF636">
    <property type="entry name" value="BLL3647 PROTEIN"/>
    <property type="match status" value="1"/>
</dbReference>
<accession>A0A6G8ICD4</accession>